<comment type="caution">
    <text evidence="3">The sequence shown here is derived from an EMBL/GenBank/DDBJ whole genome shotgun (WGS) entry which is preliminary data.</text>
</comment>
<organism evidence="3 4">
    <name type="scientific">Pedobacter miscanthi</name>
    <dbReference type="NCBI Taxonomy" id="2259170"/>
    <lineage>
        <taxon>Bacteria</taxon>
        <taxon>Pseudomonadati</taxon>
        <taxon>Bacteroidota</taxon>
        <taxon>Sphingobacteriia</taxon>
        <taxon>Sphingobacteriales</taxon>
        <taxon>Sphingobacteriaceae</taxon>
        <taxon>Pedobacter</taxon>
    </lineage>
</organism>
<dbReference type="InterPro" id="IPR035986">
    <property type="entry name" value="PKD_dom_sf"/>
</dbReference>
<dbReference type="InterPro" id="IPR026341">
    <property type="entry name" value="T9SS_type_B"/>
</dbReference>
<dbReference type="OrthoDB" id="1652165at2"/>
<feature type="chain" id="PRO_5017066396" description="PKD/Chitinase domain-containing protein" evidence="1">
    <location>
        <begin position="22"/>
        <end position="634"/>
    </location>
</feature>
<evidence type="ECO:0000259" key="2">
    <source>
        <dbReference type="SMART" id="SM00089"/>
    </source>
</evidence>
<feature type="domain" description="PKD/Chitinase" evidence="2">
    <location>
        <begin position="315"/>
        <end position="390"/>
    </location>
</feature>
<evidence type="ECO:0000256" key="1">
    <source>
        <dbReference type="SAM" id="SignalP"/>
    </source>
</evidence>
<dbReference type="InterPro" id="IPR022409">
    <property type="entry name" value="PKD/Chitinase_dom"/>
</dbReference>
<dbReference type="RefSeq" id="WP_113948378.1">
    <property type="nucleotide sequence ID" value="NZ_QNQU01000006.1"/>
</dbReference>
<proteinExistence type="predicted"/>
<evidence type="ECO:0000313" key="4">
    <source>
        <dbReference type="Proteomes" id="UP000252081"/>
    </source>
</evidence>
<name>A0A366L4F0_9SPHI</name>
<dbReference type="SUPFAM" id="SSF49299">
    <property type="entry name" value="PKD domain"/>
    <property type="match status" value="1"/>
</dbReference>
<accession>A0A366L4F0</accession>
<keyword evidence="4" id="KW-1185">Reference proteome</keyword>
<sequence>MRYLHLILIFFLALFCFRAQAQCNGTLGDPIKNETFGSGTGTFGSAQPNGVTNYTYVAGSPNDGQYTIAKTISGLNSGWIPQIVNHTPNDPNGYMMVVNASNSPGIFYQTTITDLCPNTTYEFSAWIINILRNTGIKPNVRFAIENNGVEILQFSTNDIPENSGWIKYARTFVTPTNLGIITLKMTNQNPGGNGNDLALDDITFSACGPTLIPSITGNASTSTQLCEGNSATFHFKTDVTPGVYQNPRYQWQVNAGNGFTDLPNEQSTTYTATFTNAIKGVYQYRLLVGDGNNINSPNCRIAGSQLTVTVNPFPVAVAENPTPVCIGGTILLNASGGTSYSWTDPNGQIFSSDQNPTIPNATKAMEGNYTVLVTANGCTAQPKTVFVQVLDPVVITTNIKNTTICEGQQVQLEVSGGTKYLWQPSTGLSDSQISNPVAKPTETTTYTVQVSNGGCSATEQITINVNKNAGADAGADQKLVAGQSISLNGKVSGDDVTYYWSPSDYLDDPTKLNPVATPPQDITYTLNVVSNLGCTSSSDDVFIKVYPKVVIPNTFSPNGDGTNDTWNIPAAAAFSNPIIKVTNRYGQLVYQSTGTFKPWDGKMNGKDLPPAVYYYSIYLNEDFKTYTGWVMLMR</sequence>
<feature type="domain" description="PKD/Chitinase" evidence="2">
    <location>
        <begin position="470"/>
        <end position="548"/>
    </location>
</feature>
<dbReference type="Proteomes" id="UP000252081">
    <property type="component" value="Unassembled WGS sequence"/>
</dbReference>
<dbReference type="Gene3D" id="2.60.120.260">
    <property type="entry name" value="Galactose-binding domain-like"/>
    <property type="match status" value="1"/>
</dbReference>
<keyword evidence="1" id="KW-0732">Signal</keyword>
<dbReference type="EMBL" id="QNQU01000006">
    <property type="protein sequence ID" value="RBQ08706.1"/>
    <property type="molecule type" value="Genomic_DNA"/>
</dbReference>
<dbReference type="Pfam" id="PF13585">
    <property type="entry name" value="CHU_C"/>
    <property type="match status" value="1"/>
</dbReference>
<evidence type="ECO:0000313" key="3">
    <source>
        <dbReference type="EMBL" id="RBQ08706.1"/>
    </source>
</evidence>
<feature type="signal peptide" evidence="1">
    <location>
        <begin position="1"/>
        <end position="21"/>
    </location>
</feature>
<protein>
    <recommendedName>
        <fullName evidence="2">PKD/Chitinase domain-containing protein</fullName>
    </recommendedName>
</protein>
<dbReference type="NCBIfam" id="TIGR04131">
    <property type="entry name" value="Bac_Flav_CTERM"/>
    <property type="match status" value="1"/>
</dbReference>
<dbReference type="InterPro" id="IPR013783">
    <property type="entry name" value="Ig-like_fold"/>
</dbReference>
<feature type="domain" description="PKD/Chitinase" evidence="2">
    <location>
        <begin position="218"/>
        <end position="306"/>
    </location>
</feature>
<dbReference type="SMART" id="SM00089">
    <property type="entry name" value="PKD"/>
    <property type="match status" value="4"/>
</dbReference>
<reference evidence="3 4" key="1">
    <citation type="submission" date="2018-07" db="EMBL/GenBank/DDBJ databases">
        <title>A draft genome of a endophytic bacteria, a new species of Pedobacter.</title>
        <authorList>
            <person name="Zhang Z.D."/>
            <person name="Chen Z.J."/>
        </authorList>
    </citation>
    <scope>NUCLEOTIDE SEQUENCE [LARGE SCALE GENOMIC DNA]</scope>
    <source>
        <strain evidence="3 4">RS10</strain>
    </source>
</reference>
<dbReference type="AlphaFoldDB" id="A0A366L4F0"/>
<feature type="domain" description="PKD/Chitinase" evidence="2">
    <location>
        <begin position="392"/>
        <end position="468"/>
    </location>
</feature>
<gene>
    <name evidence="3" type="ORF">DRW42_08335</name>
</gene>
<dbReference type="Gene3D" id="2.60.40.10">
    <property type="entry name" value="Immunoglobulins"/>
    <property type="match status" value="2"/>
</dbReference>